<feature type="transmembrane region" description="Helical" evidence="7">
    <location>
        <begin position="12"/>
        <end position="30"/>
    </location>
</feature>
<organism evidence="9 10">
    <name type="scientific">Papiliotrema laurentii</name>
    <name type="common">Cryptococcus laurentii</name>
    <dbReference type="NCBI Taxonomy" id="5418"/>
    <lineage>
        <taxon>Eukaryota</taxon>
        <taxon>Fungi</taxon>
        <taxon>Dikarya</taxon>
        <taxon>Basidiomycota</taxon>
        <taxon>Agaricomycotina</taxon>
        <taxon>Tremellomycetes</taxon>
        <taxon>Tremellales</taxon>
        <taxon>Rhynchogastremaceae</taxon>
        <taxon>Papiliotrema</taxon>
    </lineage>
</organism>
<dbReference type="GO" id="GO:0071949">
    <property type="term" value="F:FAD binding"/>
    <property type="evidence" value="ECO:0007669"/>
    <property type="project" value="InterPro"/>
</dbReference>
<keyword evidence="5" id="KW-0503">Monooxygenase</keyword>
<dbReference type="SUPFAM" id="SSF51905">
    <property type="entry name" value="FAD/NAD(P)-binding domain"/>
    <property type="match status" value="1"/>
</dbReference>
<evidence type="ECO:0000313" key="9">
    <source>
        <dbReference type="EMBL" id="KAK1925502.1"/>
    </source>
</evidence>
<gene>
    <name evidence="9" type="ORF">DB88DRAFT_523481</name>
</gene>
<comment type="similarity">
    <text evidence="1">Belongs to the paxM FAD-dependent monooxygenase family.</text>
</comment>
<evidence type="ECO:0000259" key="8">
    <source>
        <dbReference type="Pfam" id="PF01494"/>
    </source>
</evidence>
<dbReference type="AlphaFoldDB" id="A0AAD9FSS1"/>
<evidence type="ECO:0000256" key="2">
    <source>
        <dbReference type="ARBA" id="ARBA00022630"/>
    </source>
</evidence>
<keyword evidence="10" id="KW-1185">Reference proteome</keyword>
<dbReference type="InterPro" id="IPR036188">
    <property type="entry name" value="FAD/NAD-bd_sf"/>
</dbReference>
<feature type="domain" description="FAD-binding" evidence="8">
    <location>
        <begin position="13"/>
        <end position="237"/>
    </location>
</feature>
<keyword evidence="7" id="KW-1133">Transmembrane helix</keyword>
<accession>A0AAD9FSS1</accession>
<evidence type="ECO:0000256" key="4">
    <source>
        <dbReference type="ARBA" id="ARBA00023002"/>
    </source>
</evidence>
<keyword evidence="3" id="KW-0274">FAD</keyword>
<evidence type="ECO:0000256" key="5">
    <source>
        <dbReference type="ARBA" id="ARBA00023033"/>
    </source>
</evidence>
<keyword evidence="2" id="KW-0285">Flavoprotein</keyword>
<dbReference type="Gene3D" id="3.50.50.60">
    <property type="entry name" value="FAD/NAD(P)-binding domain"/>
    <property type="match status" value="1"/>
</dbReference>
<dbReference type="EMBL" id="JAODAN010000003">
    <property type="protein sequence ID" value="KAK1925502.1"/>
    <property type="molecule type" value="Genomic_DNA"/>
</dbReference>
<keyword evidence="4" id="KW-0560">Oxidoreductase</keyword>
<dbReference type="PANTHER" id="PTHR13789">
    <property type="entry name" value="MONOOXYGENASE"/>
    <property type="match status" value="1"/>
</dbReference>
<dbReference type="InterPro" id="IPR002938">
    <property type="entry name" value="FAD-bd"/>
</dbReference>
<dbReference type="InterPro" id="IPR050493">
    <property type="entry name" value="FAD-dep_Monooxygenase_BioMet"/>
</dbReference>
<protein>
    <recommendedName>
        <fullName evidence="8">FAD-binding domain-containing protein</fullName>
    </recommendedName>
</protein>
<keyword evidence="7" id="KW-0472">Membrane</keyword>
<dbReference type="Pfam" id="PF01494">
    <property type="entry name" value="FAD_binding_3"/>
    <property type="match status" value="1"/>
</dbReference>
<evidence type="ECO:0000256" key="3">
    <source>
        <dbReference type="ARBA" id="ARBA00022827"/>
    </source>
</evidence>
<evidence type="ECO:0000313" key="10">
    <source>
        <dbReference type="Proteomes" id="UP001182556"/>
    </source>
</evidence>
<evidence type="ECO:0000256" key="6">
    <source>
        <dbReference type="SAM" id="MobiDB-lite"/>
    </source>
</evidence>
<evidence type="ECO:0000256" key="1">
    <source>
        <dbReference type="ARBA" id="ARBA00007992"/>
    </source>
</evidence>
<dbReference type="PANTHER" id="PTHR13789:SF309">
    <property type="entry name" value="PUTATIVE (AFU_ORTHOLOGUE AFUA_6G14510)-RELATED"/>
    <property type="match status" value="1"/>
</dbReference>
<keyword evidence="7" id="KW-0812">Transmembrane</keyword>
<comment type="caution">
    <text evidence="9">The sequence shown here is derived from an EMBL/GenBank/DDBJ whole genome shotgun (WGS) entry which is preliminary data.</text>
</comment>
<dbReference type="GO" id="GO:0004497">
    <property type="term" value="F:monooxygenase activity"/>
    <property type="evidence" value="ECO:0007669"/>
    <property type="project" value="UniProtKB-KW"/>
</dbReference>
<proteinExistence type="inferred from homology"/>
<name>A0AAD9FSS1_PAPLA</name>
<sequence length="506" mass="55964">MLPDEYTDRTTLRIVIIGAGVAGLATAYGLQHLPGVHVRILEKRDGEATAYCNKGNGADTVAEEESRQVGYPIHLAPAGREALIKLLDSRDYITLLEAQRSLPGGHDGITILDSKGKIIWRVVQSPGEKSLILRRDLVEILQGGLGQPRDERGVAGQEIRSPVKVEYGRNVHWVRKVQQGWEVIMQDGEAIFCNLLVGADGMFSVVRRTLYPHPQANDHHRLDALRWSIVNFRTRSLAVRRWVRNEDGMNMICGKGWSAAYTLLRGAARLPGCKDDEEGVVADISVQGHSHAPEHDPTPLSSAEQDEASSPTPSLCSTLQEMPDDTPDGCYVALTIPHPTASLRDFISALPESKTPGSFLSALLADPAFHDGRVFPLRTSRRTCTGVHRAVLIGDASHGMVPYCGAGASSALRDASHLVSLVQNHTMLRGNIDFLLDEFYARQREFNDPLIARSRRIMELSQGESFYKRIVRSLAFSTMEVGERCSGKRRAAERKLARWRDEELGR</sequence>
<dbReference type="Proteomes" id="UP001182556">
    <property type="component" value="Unassembled WGS sequence"/>
</dbReference>
<feature type="compositionally biased region" description="Polar residues" evidence="6">
    <location>
        <begin position="299"/>
        <end position="315"/>
    </location>
</feature>
<evidence type="ECO:0000256" key="7">
    <source>
        <dbReference type="SAM" id="Phobius"/>
    </source>
</evidence>
<dbReference type="PRINTS" id="PR00420">
    <property type="entry name" value="RNGMNOXGNASE"/>
</dbReference>
<feature type="region of interest" description="Disordered" evidence="6">
    <location>
        <begin position="288"/>
        <end position="315"/>
    </location>
</feature>
<reference evidence="9" key="1">
    <citation type="submission" date="2023-02" db="EMBL/GenBank/DDBJ databases">
        <title>Identification and recombinant expression of a fungal hydrolase from Papiliotrema laurentii that hydrolyzes apple cutin and clears colloidal polyester polyurethane.</title>
        <authorList>
            <consortium name="DOE Joint Genome Institute"/>
            <person name="Roman V.A."/>
            <person name="Bojanowski C."/>
            <person name="Crable B.R."/>
            <person name="Wagner D.N."/>
            <person name="Hung C.S."/>
            <person name="Nadeau L.J."/>
            <person name="Schratz L."/>
            <person name="Haridas S."/>
            <person name="Pangilinan J."/>
            <person name="Lipzen A."/>
            <person name="Na H."/>
            <person name="Yan M."/>
            <person name="Ng V."/>
            <person name="Grigoriev I.V."/>
            <person name="Spatafora J.W."/>
            <person name="Barlow D."/>
            <person name="Biffinger J."/>
            <person name="Kelley-Loughnane N."/>
            <person name="Varaljay V.A."/>
            <person name="Crookes-Goodson W.J."/>
        </authorList>
    </citation>
    <scope>NUCLEOTIDE SEQUENCE</scope>
    <source>
        <strain evidence="9">5307AH</strain>
    </source>
</reference>